<dbReference type="VEuPathDB" id="CryptoDB:Vbra_18890"/>
<proteinExistence type="predicted"/>
<keyword evidence="3" id="KW-1185">Reference proteome</keyword>
<feature type="compositionally biased region" description="Low complexity" evidence="1">
    <location>
        <begin position="99"/>
        <end position="125"/>
    </location>
</feature>
<dbReference type="InParanoid" id="A0A0G4GWA7"/>
<evidence type="ECO:0000256" key="1">
    <source>
        <dbReference type="SAM" id="MobiDB-lite"/>
    </source>
</evidence>
<dbReference type="Proteomes" id="UP000041254">
    <property type="component" value="Unassembled WGS sequence"/>
</dbReference>
<accession>A0A0G4GWA7</accession>
<organism evidence="2 3">
    <name type="scientific">Vitrella brassicaformis (strain CCMP3155)</name>
    <dbReference type="NCBI Taxonomy" id="1169540"/>
    <lineage>
        <taxon>Eukaryota</taxon>
        <taxon>Sar</taxon>
        <taxon>Alveolata</taxon>
        <taxon>Colpodellida</taxon>
        <taxon>Vitrellaceae</taxon>
        <taxon>Vitrella</taxon>
    </lineage>
</organism>
<protein>
    <submittedName>
        <fullName evidence="2">Uncharacterized protein</fullName>
    </submittedName>
</protein>
<dbReference type="EMBL" id="CDMY01000850">
    <property type="protein sequence ID" value="CEM35292.1"/>
    <property type="molecule type" value="Genomic_DNA"/>
</dbReference>
<evidence type="ECO:0000313" key="3">
    <source>
        <dbReference type="Proteomes" id="UP000041254"/>
    </source>
</evidence>
<dbReference type="AlphaFoldDB" id="A0A0G4GWA7"/>
<gene>
    <name evidence="2" type="ORF">Vbra_18890</name>
</gene>
<feature type="region of interest" description="Disordered" evidence="1">
    <location>
        <begin position="92"/>
        <end position="151"/>
    </location>
</feature>
<evidence type="ECO:0000313" key="2">
    <source>
        <dbReference type="EMBL" id="CEM35292.1"/>
    </source>
</evidence>
<reference evidence="2 3" key="1">
    <citation type="submission" date="2014-11" db="EMBL/GenBank/DDBJ databases">
        <authorList>
            <person name="Zhu J."/>
            <person name="Qi W."/>
            <person name="Song R."/>
        </authorList>
    </citation>
    <scope>NUCLEOTIDE SEQUENCE [LARGE SCALE GENOMIC DNA]</scope>
</reference>
<name>A0A0G4GWA7_VITBC</name>
<sequence length="151" mass="16508">MSATAKQSKVKNMFPPNRRCMFKEPTELQHARGGRSRIFNPGDKVRLYGCANHTKWLIDTADEEHFYVNVEWKDDGTLKELESKDKFWDEETAAEAEEVQTTAPPAPAAVPAAAPAVVSAANASAGSDNTSEEQKRSWSSAVAKEPVAASN</sequence>